<dbReference type="GeneID" id="112291062"/>
<protein>
    <recommendedName>
        <fullName evidence="2">Histone deacetylase domain-containing protein</fullName>
    </recommendedName>
</protein>
<keyword evidence="1" id="KW-0378">Hydrolase</keyword>
<dbReference type="PANTHER" id="PTHR10625:SF19">
    <property type="entry name" value="HISTONE DEACETYLASE 12"/>
    <property type="match status" value="1"/>
</dbReference>
<dbReference type="OMA" id="HHAFAGH"/>
<dbReference type="GO" id="GO:0004407">
    <property type="term" value="F:histone deacetylase activity"/>
    <property type="evidence" value="ECO:0000318"/>
    <property type="project" value="GO_Central"/>
</dbReference>
<evidence type="ECO:0000313" key="5">
    <source>
        <dbReference type="Proteomes" id="UP000006727"/>
    </source>
</evidence>
<dbReference type="InterPro" id="IPR023696">
    <property type="entry name" value="Ureohydrolase_dom_sf"/>
</dbReference>
<dbReference type="PANTHER" id="PTHR10625">
    <property type="entry name" value="HISTONE DEACETYLASE HDAC1-RELATED"/>
    <property type="match status" value="1"/>
</dbReference>
<feature type="domain" description="Histone deacetylase" evidence="2">
    <location>
        <begin position="108"/>
        <end position="376"/>
    </location>
</feature>
<reference evidence="3 5" key="1">
    <citation type="journal article" date="2008" name="Science">
        <title>The Physcomitrella genome reveals evolutionary insights into the conquest of land by plants.</title>
        <authorList>
            <person name="Rensing S."/>
            <person name="Lang D."/>
            <person name="Zimmer A."/>
            <person name="Terry A."/>
            <person name="Salamov A."/>
            <person name="Shapiro H."/>
            <person name="Nishiyama T."/>
            <person name="Perroud P.-F."/>
            <person name="Lindquist E."/>
            <person name="Kamisugi Y."/>
            <person name="Tanahashi T."/>
            <person name="Sakakibara K."/>
            <person name="Fujita T."/>
            <person name="Oishi K."/>
            <person name="Shin-I T."/>
            <person name="Kuroki Y."/>
            <person name="Toyoda A."/>
            <person name="Suzuki Y."/>
            <person name="Hashimoto A."/>
            <person name="Yamaguchi K."/>
            <person name="Sugano A."/>
            <person name="Kohara Y."/>
            <person name="Fujiyama A."/>
            <person name="Anterola A."/>
            <person name="Aoki S."/>
            <person name="Ashton N."/>
            <person name="Barbazuk W.B."/>
            <person name="Barker E."/>
            <person name="Bennetzen J."/>
            <person name="Bezanilla M."/>
            <person name="Blankenship R."/>
            <person name="Cho S.H."/>
            <person name="Dutcher S."/>
            <person name="Estelle M."/>
            <person name="Fawcett J.A."/>
            <person name="Gundlach H."/>
            <person name="Hanada K."/>
            <person name="Heyl A."/>
            <person name="Hicks K.A."/>
            <person name="Hugh J."/>
            <person name="Lohr M."/>
            <person name="Mayer K."/>
            <person name="Melkozernov A."/>
            <person name="Murata T."/>
            <person name="Nelson D."/>
            <person name="Pils B."/>
            <person name="Prigge M."/>
            <person name="Reiss B."/>
            <person name="Renner T."/>
            <person name="Rombauts S."/>
            <person name="Rushton P."/>
            <person name="Sanderfoot A."/>
            <person name="Schween G."/>
            <person name="Shiu S.-H."/>
            <person name="Stueber K."/>
            <person name="Theodoulou F.L."/>
            <person name="Tu H."/>
            <person name="Van de Peer Y."/>
            <person name="Verrier P.J."/>
            <person name="Waters E."/>
            <person name="Wood A."/>
            <person name="Yang L."/>
            <person name="Cove D."/>
            <person name="Cuming A."/>
            <person name="Hasebe M."/>
            <person name="Lucas S."/>
            <person name="Mishler D.B."/>
            <person name="Reski R."/>
            <person name="Grigoriev I."/>
            <person name="Quatrano R.S."/>
            <person name="Boore J.L."/>
        </authorList>
    </citation>
    <scope>NUCLEOTIDE SEQUENCE [LARGE SCALE GENOMIC DNA]</scope>
    <source>
        <strain evidence="4 5">cv. Gransden 2004</strain>
    </source>
</reference>
<dbReference type="InterPro" id="IPR044150">
    <property type="entry name" value="HDAC_classIV"/>
</dbReference>
<dbReference type="KEGG" id="ppp:112291062"/>
<dbReference type="Gene3D" id="3.40.800.20">
    <property type="entry name" value="Histone deacetylase domain"/>
    <property type="match status" value="1"/>
</dbReference>
<dbReference type="Pfam" id="PF00850">
    <property type="entry name" value="Hist_deacetyl"/>
    <property type="match status" value="1"/>
</dbReference>
<keyword evidence="5" id="KW-1185">Reference proteome</keyword>
<dbReference type="RefSeq" id="XP_024393786.1">
    <property type="nucleotide sequence ID" value="XM_024538018.2"/>
</dbReference>
<dbReference type="EnsemblPlants" id="Pp3c14_22810V3.1">
    <property type="protein sequence ID" value="Pp3c14_22810V3.1"/>
    <property type="gene ID" value="Pp3c14_22810"/>
</dbReference>
<dbReference type="GO" id="GO:0016787">
    <property type="term" value="F:hydrolase activity"/>
    <property type="evidence" value="ECO:0007669"/>
    <property type="project" value="UniProtKB-KW"/>
</dbReference>
<dbReference type="OrthoDB" id="437693at2759"/>
<evidence type="ECO:0000256" key="1">
    <source>
        <dbReference type="ARBA" id="ARBA00022801"/>
    </source>
</evidence>
<dbReference type="SUPFAM" id="SSF52768">
    <property type="entry name" value="Arginase/deacetylase"/>
    <property type="match status" value="1"/>
</dbReference>
<evidence type="ECO:0000313" key="3">
    <source>
        <dbReference type="EMBL" id="PNR41504.1"/>
    </source>
</evidence>
<proteinExistence type="predicted"/>
<dbReference type="InterPro" id="IPR037138">
    <property type="entry name" value="His_deacetylse_dom_sf"/>
</dbReference>
<dbReference type="PRINTS" id="PR01270">
    <property type="entry name" value="HDASUPER"/>
</dbReference>
<dbReference type="Gramene" id="Pp3c14_22810V3.1">
    <property type="protein sequence ID" value="Pp3c14_22810V3.1"/>
    <property type="gene ID" value="Pp3c14_22810"/>
</dbReference>
<reference evidence="3 5" key="2">
    <citation type="journal article" date="2018" name="Plant J.">
        <title>The Physcomitrella patens chromosome-scale assembly reveals moss genome structure and evolution.</title>
        <authorList>
            <person name="Lang D."/>
            <person name="Ullrich K.K."/>
            <person name="Murat F."/>
            <person name="Fuchs J."/>
            <person name="Jenkins J."/>
            <person name="Haas F.B."/>
            <person name="Piednoel M."/>
            <person name="Gundlach H."/>
            <person name="Van Bel M."/>
            <person name="Meyberg R."/>
            <person name="Vives C."/>
            <person name="Morata J."/>
            <person name="Symeonidi A."/>
            <person name="Hiss M."/>
            <person name="Muchero W."/>
            <person name="Kamisugi Y."/>
            <person name="Saleh O."/>
            <person name="Blanc G."/>
            <person name="Decker E.L."/>
            <person name="van Gessel N."/>
            <person name="Grimwood J."/>
            <person name="Hayes R.D."/>
            <person name="Graham S.W."/>
            <person name="Gunter L.E."/>
            <person name="McDaniel S.F."/>
            <person name="Hoernstein S.N.W."/>
            <person name="Larsson A."/>
            <person name="Li F.W."/>
            <person name="Perroud P.F."/>
            <person name="Phillips J."/>
            <person name="Ranjan P."/>
            <person name="Rokshar D.S."/>
            <person name="Rothfels C.J."/>
            <person name="Schneider L."/>
            <person name="Shu S."/>
            <person name="Stevenson D.W."/>
            <person name="Thummler F."/>
            <person name="Tillich M."/>
            <person name="Villarreal Aguilar J.C."/>
            <person name="Widiez T."/>
            <person name="Wong G.K."/>
            <person name="Wymore A."/>
            <person name="Zhang Y."/>
            <person name="Zimmer A.D."/>
            <person name="Quatrano R.S."/>
            <person name="Mayer K.F.X."/>
            <person name="Goodstein D."/>
            <person name="Casacuberta J.M."/>
            <person name="Vandepoele K."/>
            <person name="Reski R."/>
            <person name="Cuming A.C."/>
            <person name="Tuskan G.A."/>
            <person name="Maumus F."/>
            <person name="Salse J."/>
            <person name="Schmutz J."/>
            <person name="Rensing S.A."/>
        </authorList>
    </citation>
    <scope>NUCLEOTIDE SEQUENCE [LARGE SCALE GENOMIC DNA]</scope>
    <source>
        <strain evidence="4 5">cv. Gransden 2004</strain>
    </source>
</reference>
<dbReference type="InterPro" id="IPR023801">
    <property type="entry name" value="His_deacetylse_dom"/>
</dbReference>
<dbReference type="Gramene" id="Pp3c14_22810V3.3">
    <property type="protein sequence ID" value="Pp3c14_22810V3.3"/>
    <property type="gene ID" value="Pp3c14_22810"/>
</dbReference>
<dbReference type="EnsemblPlants" id="Pp3c14_22810V3.2">
    <property type="protein sequence ID" value="Pp3c14_22810V3.2"/>
    <property type="gene ID" value="Pp3c14_22810"/>
</dbReference>
<dbReference type="AlphaFoldDB" id="A0A2K1JIX4"/>
<reference evidence="4" key="3">
    <citation type="submission" date="2020-12" db="UniProtKB">
        <authorList>
            <consortium name="EnsemblPlants"/>
        </authorList>
    </citation>
    <scope>IDENTIFICATION</scope>
</reference>
<dbReference type="InterPro" id="IPR000286">
    <property type="entry name" value="HDACs"/>
</dbReference>
<sequence length="407" mass="45443">MSAVWATKWSRLSFAQLSSSHQFRRATCRSLRALVPTFRRCFEDLVRGFNRLRSTEFHRNIYAGVGEIQRTVFTTEANSTLGGDVGEGLIAFCADHHEVPLPEDHRFPMTKYRATRMLLEGDIQLRDILETRPAPLPSYDDVCLVHDEGYVQRFSSGQLTAKEQRAIGFPWSVELVRRSFASTGGTVAAMHTVMQGQRKVAANIAGGTHHAFAGHGEGFCVFNDIAVASAICLRDYPAKCNSQTPILVVDLDVHQGNGTSKLFENDDRVITFDMHGAGNYPWKTKMKSNYDIGFPDGTKDEEYLAKLADWLPHLIELHDPSLIFFQAGVDALKEDSFGRLAMTRQGLLKRNNMVYSACMERNLPLVITMGGGYSRPIDASIEAHADVYRSAALRYGALKVNTRQTTK</sequence>
<dbReference type="EnsemblPlants" id="Pp3c14_22810V3.3">
    <property type="protein sequence ID" value="Pp3c14_22810V3.3"/>
    <property type="gene ID" value="Pp3c14_22810"/>
</dbReference>
<organism evidence="3">
    <name type="scientific">Physcomitrium patens</name>
    <name type="common">Spreading-leaved earth moss</name>
    <name type="synonym">Physcomitrella patens</name>
    <dbReference type="NCBI Taxonomy" id="3218"/>
    <lineage>
        <taxon>Eukaryota</taxon>
        <taxon>Viridiplantae</taxon>
        <taxon>Streptophyta</taxon>
        <taxon>Embryophyta</taxon>
        <taxon>Bryophyta</taxon>
        <taxon>Bryophytina</taxon>
        <taxon>Bryopsida</taxon>
        <taxon>Funariidae</taxon>
        <taxon>Funariales</taxon>
        <taxon>Funariaceae</taxon>
        <taxon>Physcomitrium</taxon>
    </lineage>
</organism>
<dbReference type="STRING" id="3218.A0A2K1JIX4"/>
<accession>A0A2K1JIX4</accession>
<dbReference type="CDD" id="cd09993">
    <property type="entry name" value="HDAC_classIV"/>
    <property type="match status" value="1"/>
</dbReference>
<name>A0A2K1JIX4_PHYPA</name>
<evidence type="ECO:0000259" key="2">
    <source>
        <dbReference type="Pfam" id="PF00850"/>
    </source>
</evidence>
<gene>
    <name evidence="4" type="primary">LOC112291062</name>
    <name evidence="3" type="ORF">PHYPA_018907</name>
</gene>
<dbReference type="EMBL" id="ABEU02000014">
    <property type="protein sequence ID" value="PNR41504.1"/>
    <property type="molecule type" value="Genomic_DNA"/>
</dbReference>
<dbReference type="GO" id="GO:0040029">
    <property type="term" value="P:epigenetic regulation of gene expression"/>
    <property type="evidence" value="ECO:0000318"/>
    <property type="project" value="GO_Central"/>
</dbReference>
<dbReference type="Proteomes" id="UP000006727">
    <property type="component" value="Chromosome 14"/>
</dbReference>
<dbReference type="PaxDb" id="3218-PP1S34_438V6.1"/>
<dbReference type="Gramene" id="Pp3c14_22810V3.2">
    <property type="protein sequence ID" value="Pp3c14_22810V3.2"/>
    <property type="gene ID" value="Pp3c14_22810"/>
</dbReference>
<evidence type="ECO:0000313" key="4">
    <source>
        <dbReference type="EnsemblPlants" id="Pp3c14_22810V3.1"/>
    </source>
</evidence>